<evidence type="ECO:0000313" key="2">
    <source>
        <dbReference type="EMBL" id="KAF4617303.1"/>
    </source>
</evidence>
<keyword evidence="1" id="KW-0472">Membrane</keyword>
<name>A0A8H4QUA6_9AGAR</name>
<feature type="transmembrane region" description="Helical" evidence="1">
    <location>
        <begin position="431"/>
        <end position="451"/>
    </location>
</feature>
<sequence>MSLTLSFIVVPIFAEAFKLGSLRGIESHANFVTNNTEALQCSCPDTRSILDIIWSCLATVFLCTWVSVHPNLGPPKELKLMSFFRRVKVMFWGLLGPDIILFWSMAQWFAARNIAKKYADRGWTMTHGFFLGMGGFALFKGEENLGTLTKEMFEELEASGDLVFPTITRDDIEDKSKGDPLTKALVVLQTLWFITQSIARGVAGLAVTELEILTLAFCGLNGLMYFFWWYKPLDVQCHVPVYLKPESTYTIARPVRRARAINPEDPETAAALRDALDPGQQKVPAKQSELSQIYASARVSLEALRVKLSLAFFELRIEIRDTFSDFRSMGSRGCGKATLAAITLLGLVVLFIIALPILCIPLVLFLIIYPSGWMTFKMIDIISVGDPFVMMTTEGGEIVPRHIPPPDLPVSERGQTFYTPVLREDPLNQMFIIYSLFGLAGGLFGGIHCIAWNFHFPTRTDLFIWRTISLYLTAAPVLYSLLEIVDPIQEGPTETEEEGSFGSRCRTYCKLKAIHAYNLLYDIVEVVFYAIFCLYVPVRLMILVQGFTLLRDLPPSAFLEIDWQNFLPHL</sequence>
<dbReference type="EMBL" id="JAACJL010000030">
    <property type="protein sequence ID" value="KAF4617303.1"/>
    <property type="molecule type" value="Genomic_DNA"/>
</dbReference>
<dbReference type="AlphaFoldDB" id="A0A8H4QUA6"/>
<dbReference type="PANTHER" id="PTHR35043">
    <property type="entry name" value="TRANSCRIPTION FACTOR DOMAIN-CONTAINING PROTEIN"/>
    <property type="match status" value="1"/>
</dbReference>
<evidence type="ECO:0000256" key="1">
    <source>
        <dbReference type="SAM" id="Phobius"/>
    </source>
</evidence>
<feature type="transmembrane region" description="Helical" evidence="1">
    <location>
        <begin position="185"/>
        <end position="206"/>
    </location>
</feature>
<dbReference type="Proteomes" id="UP000521872">
    <property type="component" value="Unassembled WGS sequence"/>
</dbReference>
<proteinExistence type="predicted"/>
<reference evidence="2 3" key="1">
    <citation type="submission" date="2019-12" db="EMBL/GenBank/DDBJ databases">
        <authorList>
            <person name="Floudas D."/>
            <person name="Bentzer J."/>
            <person name="Ahren D."/>
            <person name="Johansson T."/>
            <person name="Persson P."/>
            <person name="Tunlid A."/>
        </authorList>
    </citation>
    <scope>NUCLEOTIDE SEQUENCE [LARGE SCALE GENOMIC DNA]</scope>
    <source>
        <strain evidence="2 3">CBS 102.39</strain>
    </source>
</reference>
<dbReference type="PANTHER" id="PTHR35043:SF7">
    <property type="entry name" value="TRANSCRIPTION FACTOR DOMAIN-CONTAINING PROTEIN"/>
    <property type="match status" value="1"/>
</dbReference>
<feature type="transmembrane region" description="Helical" evidence="1">
    <location>
        <begin position="89"/>
        <end position="110"/>
    </location>
</feature>
<comment type="caution">
    <text evidence="2">The sequence shown here is derived from an EMBL/GenBank/DDBJ whole genome shotgun (WGS) entry which is preliminary data.</text>
</comment>
<evidence type="ECO:0000313" key="3">
    <source>
        <dbReference type="Proteomes" id="UP000521872"/>
    </source>
</evidence>
<protein>
    <submittedName>
        <fullName evidence="2">Uncharacterized protein</fullName>
    </submittedName>
</protein>
<accession>A0A8H4QUA6</accession>
<keyword evidence="1" id="KW-0812">Transmembrane</keyword>
<feature type="transmembrane region" description="Helical" evidence="1">
    <location>
        <begin position="337"/>
        <end position="369"/>
    </location>
</feature>
<feature type="transmembrane region" description="Helical" evidence="1">
    <location>
        <begin position="526"/>
        <end position="550"/>
    </location>
</feature>
<feature type="transmembrane region" description="Helical" evidence="1">
    <location>
        <begin position="212"/>
        <end position="230"/>
    </location>
</feature>
<gene>
    <name evidence="2" type="ORF">D9613_006276</name>
</gene>
<organism evidence="2 3">
    <name type="scientific">Agrocybe pediades</name>
    <dbReference type="NCBI Taxonomy" id="84607"/>
    <lineage>
        <taxon>Eukaryota</taxon>
        <taxon>Fungi</taxon>
        <taxon>Dikarya</taxon>
        <taxon>Basidiomycota</taxon>
        <taxon>Agaricomycotina</taxon>
        <taxon>Agaricomycetes</taxon>
        <taxon>Agaricomycetidae</taxon>
        <taxon>Agaricales</taxon>
        <taxon>Agaricineae</taxon>
        <taxon>Strophariaceae</taxon>
        <taxon>Agrocybe</taxon>
    </lineage>
</organism>
<keyword evidence="1" id="KW-1133">Transmembrane helix</keyword>
<keyword evidence="3" id="KW-1185">Reference proteome</keyword>